<name>A0A0T5NY86_9RHOB</name>
<dbReference type="InterPro" id="IPR007428">
    <property type="entry name" value="MlaA"/>
</dbReference>
<comment type="similarity">
    <text evidence="1">Belongs to the MlaA family.</text>
</comment>
<dbReference type="GO" id="GO:0120010">
    <property type="term" value="P:intermembrane phospholipid transfer"/>
    <property type="evidence" value="ECO:0007669"/>
    <property type="project" value="TreeGrafter"/>
</dbReference>
<evidence type="ECO:0000313" key="5">
    <source>
        <dbReference type="EMBL" id="KRS13877.1"/>
    </source>
</evidence>
<reference evidence="5 6" key="1">
    <citation type="submission" date="2015-04" db="EMBL/GenBank/DDBJ databases">
        <title>The draft genome sequence of Roseovarius sp.R12b.</title>
        <authorList>
            <person name="Li G."/>
            <person name="Lai Q."/>
            <person name="Shao Z."/>
            <person name="Yan P."/>
        </authorList>
    </citation>
    <scope>NUCLEOTIDE SEQUENCE [LARGE SCALE GENOMIC DNA]</scope>
    <source>
        <strain evidence="5 6">R12B</strain>
    </source>
</reference>
<dbReference type="Proteomes" id="UP000051295">
    <property type="component" value="Unassembled WGS sequence"/>
</dbReference>
<organism evidence="5 6">
    <name type="scientific">Roseovarius atlanticus</name>
    <dbReference type="NCBI Taxonomy" id="1641875"/>
    <lineage>
        <taxon>Bacteria</taxon>
        <taxon>Pseudomonadati</taxon>
        <taxon>Pseudomonadota</taxon>
        <taxon>Alphaproteobacteria</taxon>
        <taxon>Rhodobacterales</taxon>
        <taxon>Roseobacteraceae</taxon>
        <taxon>Roseovarius</taxon>
    </lineage>
</organism>
<dbReference type="GO" id="GO:0016020">
    <property type="term" value="C:membrane"/>
    <property type="evidence" value="ECO:0007669"/>
    <property type="project" value="InterPro"/>
</dbReference>
<dbReference type="PRINTS" id="PR01805">
    <property type="entry name" value="VACJLIPOPROT"/>
</dbReference>
<dbReference type="PANTHER" id="PTHR30035">
    <property type="entry name" value="LIPOPROTEIN VACJ-RELATED"/>
    <property type="match status" value="1"/>
</dbReference>
<dbReference type="EMBL" id="LAXJ01000003">
    <property type="protein sequence ID" value="KRS13877.1"/>
    <property type="molecule type" value="Genomic_DNA"/>
</dbReference>
<keyword evidence="5" id="KW-0449">Lipoprotein</keyword>
<proteinExistence type="inferred from homology"/>
<keyword evidence="6" id="KW-1185">Reference proteome</keyword>
<gene>
    <name evidence="5" type="ORF">XM53_04795</name>
</gene>
<accession>A0A0T5NY86</accession>
<keyword evidence="2 4" id="KW-0732">Signal</keyword>
<evidence type="ECO:0000256" key="2">
    <source>
        <dbReference type="ARBA" id="ARBA00022729"/>
    </source>
</evidence>
<dbReference type="PATRIC" id="fig|1641875.4.peg.2976"/>
<feature type="region of interest" description="Disordered" evidence="3">
    <location>
        <begin position="242"/>
        <end position="265"/>
    </location>
</feature>
<dbReference type="PANTHER" id="PTHR30035:SF3">
    <property type="entry name" value="INTERMEMBRANE PHOSPHOLIPID TRANSPORT SYSTEM LIPOPROTEIN MLAA"/>
    <property type="match status" value="1"/>
</dbReference>
<dbReference type="STRING" id="1641875.XM53_04795"/>
<feature type="chain" id="PRO_5006664044" evidence="4">
    <location>
        <begin position="34"/>
        <end position="265"/>
    </location>
</feature>
<comment type="caution">
    <text evidence="5">The sequence shown here is derived from an EMBL/GenBank/DDBJ whole genome shotgun (WGS) entry which is preliminary data.</text>
</comment>
<sequence length="265" mass="28539">MPHFSFIRQPKLRAAGLALVVALVSAGCTPTPAGHPPGQAFDPYEEENRRTHAFNRALDRNLVGPAGKGYSGFIPDDVENMIGRFAFNLSIPGAVVNNILQGNMKGATEDTYRFVVNTTIGLGGLFDTASELNMPQATDADFGQTLYVWGVREGAYIELPLLGPSTERAAAGKLVDLFTNPLTYVLDEPQNYYPTVASGATGLSDRGRFADTIDSVLYDSADSYAQARSLYIQNRRFKLGGGSGGALDDPYDAELGTPLEDPYDE</sequence>
<evidence type="ECO:0000313" key="6">
    <source>
        <dbReference type="Proteomes" id="UP000051295"/>
    </source>
</evidence>
<evidence type="ECO:0000256" key="1">
    <source>
        <dbReference type="ARBA" id="ARBA00010634"/>
    </source>
</evidence>
<evidence type="ECO:0000256" key="3">
    <source>
        <dbReference type="SAM" id="MobiDB-lite"/>
    </source>
</evidence>
<protein>
    <submittedName>
        <fullName evidence="5">VacJ lipoprotein</fullName>
    </submittedName>
</protein>
<dbReference type="AlphaFoldDB" id="A0A0T5NY86"/>
<dbReference type="RefSeq" id="WP_201455387.1">
    <property type="nucleotide sequence ID" value="NZ_LAXJ01000003.1"/>
</dbReference>
<evidence type="ECO:0000256" key="4">
    <source>
        <dbReference type="SAM" id="SignalP"/>
    </source>
</evidence>
<dbReference type="Pfam" id="PF04333">
    <property type="entry name" value="MlaA"/>
    <property type="match status" value="1"/>
</dbReference>
<feature type="signal peptide" evidence="4">
    <location>
        <begin position="1"/>
        <end position="33"/>
    </location>
</feature>